<dbReference type="InterPro" id="IPR025131">
    <property type="entry name" value="DUF4057"/>
</dbReference>
<dbReference type="Pfam" id="PF13266">
    <property type="entry name" value="DUF4057"/>
    <property type="match status" value="1"/>
</dbReference>
<name>A0ABM0VUM2_CAMSA</name>
<protein>
    <submittedName>
        <fullName evidence="4">Uncharacterized protein LOC104742075</fullName>
    </submittedName>
</protein>
<reference evidence="4" key="2">
    <citation type="submission" date="2025-08" db="UniProtKB">
        <authorList>
            <consortium name="RefSeq"/>
        </authorList>
    </citation>
    <scope>IDENTIFICATION</scope>
    <source>
        <tissue evidence="4">Leaf</tissue>
    </source>
</reference>
<organism evidence="3 4">
    <name type="scientific">Camelina sativa</name>
    <name type="common">False flax</name>
    <name type="synonym">Myagrum sativum</name>
    <dbReference type="NCBI Taxonomy" id="90675"/>
    <lineage>
        <taxon>Eukaryota</taxon>
        <taxon>Viridiplantae</taxon>
        <taxon>Streptophyta</taxon>
        <taxon>Embryophyta</taxon>
        <taxon>Tracheophyta</taxon>
        <taxon>Spermatophyta</taxon>
        <taxon>Magnoliopsida</taxon>
        <taxon>eudicotyledons</taxon>
        <taxon>Gunneridae</taxon>
        <taxon>Pentapetalae</taxon>
        <taxon>rosids</taxon>
        <taxon>malvids</taxon>
        <taxon>Brassicales</taxon>
        <taxon>Brassicaceae</taxon>
        <taxon>Camelineae</taxon>
        <taxon>Camelina</taxon>
    </lineage>
</organism>
<feature type="region of interest" description="Disordered" evidence="1">
    <location>
        <begin position="125"/>
        <end position="149"/>
    </location>
</feature>
<feature type="domain" description="DUF4057" evidence="2">
    <location>
        <begin position="3"/>
        <end position="280"/>
    </location>
</feature>
<keyword evidence="3" id="KW-1185">Reference proteome</keyword>
<evidence type="ECO:0000313" key="4">
    <source>
        <dbReference type="RefSeq" id="XP_010461336.1"/>
    </source>
</evidence>
<feature type="compositionally biased region" description="Basic residues" evidence="1">
    <location>
        <begin position="1"/>
        <end position="11"/>
    </location>
</feature>
<dbReference type="Proteomes" id="UP000694864">
    <property type="component" value="Chromosome 14"/>
</dbReference>
<evidence type="ECO:0000259" key="2">
    <source>
        <dbReference type="Pfam" id="PF13266"/>
    </source>
</evidence>
<dbReference type="GeneID" id="104742075"/>
<feature type="compositionally biased region" description="Polar residues" evidence="1">
    <location>
        <begin position="91"/>
        <end position="107"/>
    </location>
</feature>
<accession>A0ABM0VUM2</accession>
<feature type="region of interest" description="Disordered" evidence="1">
    <location>
        <begin position="1"/>
        <end position="49"/>
    </location>
</feature>
<proteinExistence type="predicted"/>
<evidence type="ECO:0000256" key="1">
    <source>
        <dbReference type="SAM" id="MobiDB-lite"/>
    </source>
</evidence>
<reference evidence="3" key="1">
    <citation type="journal article" date="2014" name="Nat. Commun.">
        <title>The emerging biofuel crop Camelina sativa retains a highly undifferentiated hexaploid genome structure.</title>
        <authorList>
            <person name="Kagale S."/>
            <person name="Koh C."/>
            <person name="Nixon J."/>
            <person name="Bollina V."/>
            <person name="Clarke W.E."/>
            <person name="Tuteja R."/>
            <person name="Spillane C."/>
            <person name="Robinson S.J."/>
            <person name="Links M.G."/>
            <person name="Clarke C."/>
            <person name="Higgins E.E."/>
            <person name="Huebert T."/>
            <person name="Sharpe A.G."/>
            <person name="Parkin I.A."/>
        </authorList>
    </citation>
    <scope>NUCLEOTIDE SEQUENCE [LARGE SCALE GENOMIC DNA]</scope>
    <source>
        <strain evidence="3">cv. DH55</strain>
    </source>
</reference>
<dbReference type="PANTHER" id="PTHR31132:SF17">
    <property type="entry name" value="GENOME ASSEMBLY, CHROMOSOME: A05"/>
    <property type="match status" value="1"/>
</dbReference>
<evidence type="ECO:0000313" key="3">
    <source>
        <dbReference type="Proteomes" id="UP000694864"/>
    </source>
</evidence>
<feature type="region of interest" description="Disordered" evidence="1">
    <location>
        <begin position="85"/>
        <end position="110"/>
    </location>
</feature>
<dbReference type="PANTHER" id="PTHR31132">
    <property type="entry name" value="N-LYSINE METHYLTRANSFERASE"/>
    <property type="match status" value="1"/>
</dbReference>
<gene>
    <name evidence="4" type="primary">LOC104742075</name>
</gene>
<sequence>MEKNTPVRKPHMSTADLLTWPENQPFESPARSAARSHQPSDGISKVVFGGQVTDEEIESLNKRKPCSNYKMKEITGSGIFSVYEENDDSETGSANPATNGKTRTFQQPPAPIVSHISFGEEEIVTPKKPATVPEVAKQRELSGTLESQSDAKLNKQFSDAKCKELSGHNIFAPPPEIKARPTVRALAYKDNFDLGESDTKPDGELKTAKKIPDRKFTDLSGNNVFKGDVTSPSSATAERLLSTAKLKEISGNDIFADAKAQSRDYFGGIRKPPGGESSIALV</sequence>
<dbReference type="RefSeq" id="XP_010461336.1">
    <property type="nucleotide sequence ID" value="XM_010463034.2"/>
</dbReference>